<sequence>MDFNKLPDLDNVEVIDEELNPLAYGPGDYPTILDMLHSPQFNSDVIAPIDLLALSKNGVLVKDSMEKYLANKSNSSSALKEALKTPRHYYFYMNQRPVQKPKKHFDLGEICHLAFLEPEIFDKYIIEPKESMASKEGVTNLIRFYEKLNCCENADLTGWGINMLKEHLRELQATCSYKVVEEESQVLIDIVHENYKRYGGGIISRILKGAISETSFYYKDPETGLKCKIRPDYFNIEENIGVNAIISYKTTSAQDIRKFFYDAAKYKYELSEGMYQEGASYTTERKFNVTIMIMLQVVEPYMVAVFWWDAEDLQNGKYKFRHAISTVKECTDKGIWPGFEAAAESGHSGIIEMKQPDWASKVLHPVDIDE</sequence>
<dbReference type="InterPro" id="IPR024432">
    <property type="entry name" value="Put_RecE_PDDEXK-like_dom"/>
</dbReference>
<gene>
    <name evidence="2" type="ORF">SAMN04488128_103211</name>
</gene>
<dbReference type="RefSeq" id="WP_078670578.1">
    <property type="nucleotide sequence ID" value="NZ_FUWZ01000003.1"/>
</dbReference>
<organism evidence="2 3">
    <name type="scientific">Chitinophaga eiseniae</name>
    <dbReference type="NCBI Taxonomy" id="634771"/>
    <lineage>
        <taxon>Bacteria</taxon>
        <taxon>Pseudomonadati</taxon>
        <taxon>Bacteroidota</taxon>
        <taxon>Chitinophagia</taxon>
        <taxon>Chitinophagales</taxon>
        <taxon>Chitinophagaceae</taxon>
        <taxon>Chitinophaga</taxon>
    </lineage>
</organism>
<dbReference type="Pfam" id="PF12684">
    <property type="entry name" value="DUF3799"/>
    <property type="match status" value="1"/>
</dbReference>
<evidence type="ECO:0000313" key="2">
    <source>
        <dbReference type="EMBL" id="SKA30046.1"/>
    </source>
</evidence>
<dbReference type="AlphaFoldDB" id="A0A1T4SPF9"/>
<dbReference type="Proteomes" id="UP000190367">
    <property type="component" value="Unassembled WGS sequence"/>
</dbReference>
<dbReference type="OrthoDB" id="256590at2"/>
<dbReference type="EMBL" id="FUWZ01000003">
    <property type="protein sequence ID" value="SKA30046.1"/>
    <property type="molecule type" value="Genomic_DNA"/>
</dbReference>
<name>A0A1T4SPF9_9BACT</name>
<evidence type="ECO:0000313" key="3">
    <source>
        <dbReference type="Proteomes" id="UP000190367"/>
    </source>
</evidence>
<keyword evidence="3" id="KW-1185">Reference proteome</keyword>
<dbReference type="STRING" id="634771.SAMN04488128_103211"/>
<evidence type="ECO:0000259" key="1">
    <source>
        <dbReference type="Pfam" id="PF12684"/>
    </source>
</evidence>
<reference evidence="3" key="1">
    <citation type="submission" date="2017-02" db="EMBL/GenBank/DDBJ databases">
        <authorList>
            <person name="Varghese N."/>
            <person name="Submissions S."/>
        </authorList>
    </citation>
    <scope>NUCLEOTIDE SEQUENCE [LARGE SCALE GENOMIC DNA]</scope>
    <source>
        <strain evidence="3">DSM 22224</strain>
    </source>
</reference>
<dbReference type="Gene3D" id="3.90.320.10">
    <property type="match status" value="1"/>
</dbReference>
<protein>
    <recommendedName>
        <fullName evidence="1">Putative exodeoxyribonuclease 8 PDDEXK-like domain-containing protein</fullName>
    </recommendedName>
</protein>
<proteinExistence type="predicted"/>
<feature type="domain" description="Putative exodeoxyribonuclease 8 PDDEXK-like" evidence="1">
    <location>
        <begin position="204"/>
        <end position="338"/>
    </location>
</feature>
<accession>A0A1T4SPF9</accession>
<dbReference type="InterPro" id="IPR011604">
    <property type="entry name" value="PDDEXK-like_dom_sf"/>
</dbReference>